<evidence type="ECO:0000313" key="3">
    <source>
        <dbReference type="Proteomes" id="UP000076809"/>
    </source>
</evidence>
<dbReference type="EMBL" id="CP014774">
    <property type="protein sequence ID" value="ANB52770.1"/>
    <property type="molecule type" value="Genomic_DNA"/>
</dbReference>
<evidence type="ECO:0000313" key="2">
    <source>
        <dbReference type="EMBL" id="ANB52770.1"/>
    </source>
</evidence>
<feature type="compositionally biased region" description="Polar residues" evidence="1">
    <location>
        <begin position="66"/>
        <end position="81"/>
    </location>
</feature>
<accession>A0AAC9B6U6</accession>
<evidence type="ECO:0000256" key="1">
    <source>
        <dbReference type="SAM" id="MobiDB-lite"/>
    </source>
</evidence>
<reference evidence="2 3" key="1">
    <citation type="journal article" date="2016" name="J. Clin. Microbiol.">
        <title>Detection and Whole-Genome Sequencing of Carbapenemase-Producing Aeromonas hydrophila Isolates from Routine Perirectal Surveillance Culture.</title>
        <authorList>
            <person name="Hughes H.Y."/>
            <person name="Conlan S.P."/>
            <person name="Lau A.F."/>
            <person name="Dekker J.P."/>
            <person name="Michelin A.V."/>
            <person name="Youn J.H."/>
            <person name="Henderson D.K."/>
            <person name="Frank K.M."/>
            <person name="Segre J.A."/>
            <person name="Palmore T.N."/>
        </authorList>
    </citation>
    <scope>NUCLEOTIDE SEQUENCE [LARGE SCALE GENOMIC DNA]</scope>
    <source>
        <strain evidence="2 3">AVNIH1</strain>
    </source>
</reference>
<organism evidence="2 3">
    <name type="scientific">Aeromonas veronii</name>
    <dbReference type="NCBI Taxonomy" id="654"/>
    <lineage>
        <taxon>Bacteria</taxon>
        <taxon>Pseudomonadati</taxon>
        <taxon>Pseudomonadota</taxon>
        <taxon>Gammaproteobacteria</taxon>
        <taxon>Aeromonadales</taxon>
        <taxon>Aeromonadaceae</taxon>
        <taxon>Aeromonas</taxon>
    </lineage>
</organism>
<gene>
    <name evidence="2" type="ORF">WM43_08870</name>
</gene>
<feature type="region of interest" description="Disordered" evidence="1">
    <location>
        <begin position="62"/>
        <end position="81"/>
    </location>
</feature>
<dbReference type="Proteomes" id="UP000076809">
    <property type="component" value="Chromosome"/>
</dbReference>
<proteinExistence type="predicted"/>
<dbReference type="AlphaFoldDB" id="A0AAC9B6U6"/>
<sequence length="81" mass="8539">MAGMQPAISLARGILFSPSRSGYSIPEAEAGLILPLANEGDLTLISFQPDIPEQGGRQIDLHETTLDSGNPSLDQGFNTAQ</sequence>
<name>A0AAC9B6U6_AERVE</name>
<protein>
    <submittedName>
        <fullName evidence="2">Uncharacterized protein</fullName>
    </submittedName>
</protein>